<comment type="similarity">
    <text evidence="1">Belongs to the aspartyl/asparaginyl beta-hydroxylase family.</text>
</comment>
<dbReference type="PANTHER" id="PTHR46332:SF5">
    <property type="entry name" value="ASPARTATE BETA-HYDROXYLASE DOMAIN CONTAINING 2"/>
    <property type="match status" value="1"/>
</dbReference>
<name>A0A3B0SPY1_9ZZZZ</name>
<accession>A0A3B0SPY1</accession>
<reference evidence="5" key="1">
    <citation type="submission" date="2018-06" db="EMBL/GenBank/DDBJ databases">
        <authorList>
            <person name="Zhirakovskaya E."/>
        </authorList>
    </citation>
    <scope>NUCLEOTIDE SEQUENCE</scope>
</reference>
<dbReference type="SUPFAM" id="SSF51197">
    <property type="entry name" value="Clavaminate synthase-like"/>
    <property type="match status" value="1"/>
</dbReference>
<evidence type="ECO:0000259" key="4">
    <source>
        <dbReference type="Pfam" id="PF05118"/>
    </source>
</evidence>
<dbReference type="SUPFAM" id="SSF48452">
    <property type="entry name" value="TPR-like"/>
    <property type="match status" value="1"/>
</dbReference>
<dbReference type="InterPro" id="IPR027443">
    <property type="entry name" value="IPNS-like_sf"/>
</dbReference>
<dbReference type="EMBL" id="UOEH01000524">
    <property type="protein sequence ID" value="VAW06520.1"/>
    <property type="molecule type" value="Genomic_DNA"/>
</dbReference>
<organism evidence="5">
    <name type="scientific">hydrothermal vent metagenome</name>
    <dbReference type="NCBI Taxonomy" id="652676"/>
    <lineage>
        <taxon>unclassified sequences</taxon>
        <taxon>metagenomes</taxon>
        <taxon>ecological metagenomes</taxon>
    </lineage>
</organism>
<dbReference type="AlphaFoldDB" id="A0A3B0SPY1"/>
<feature type="domain" description="Aspartyl/asparaginy/proline hydroxylase" evidence="4">
    <location>
        <begin position="195"/>
        <end position="341"/>
    </location>
</feature>
<dbReference type="PANTHER" id="PTHR46332">
    <property type="entry name" value="ASPARTATE BETA-HYDROXYLASE DOMAIN-CONTAINING PROTEIN 2"/>
    <property type="match status" value="1"/>
</dbReference>
<dbReference type="GO" id="GO:0016020">
    <property type="term" value="C:membrane"/>
    <property type="evidence" value="ECO:0007669"/>
    <property type="project" value="TreeGrafter"/>
</dbReference>
<evidence type="ECO:0000313" key="5">
    <source>
        <dbReference type="EMBL" id="VAW06520.1"/>
    </source>
</evidence>
<sequence length="342" mass="38183">MINDVDGALEALHSGNAKEAFDYLKSAHAAAPLPDNALFALAHTARALGDYQTCVDTIDRFLKTNPTNVDAVLIKADAFKGLGEARFAAGFYQAFISMTQNMQSIPARLHTEISRAQQEYQSAAKIYEDHLREKIKAAGFEVGDGRSRIGQAIDIMLGKKTIYPQNPGKFYFPELPHIQYYDKEQFDWVPEIVEQADVIREELLSVISSEQVFDPYVQHALNAPTATNMKLQLMDDEGWSAYHLYKDGNPQTDHIAHCPKTLEILKAAPIPKIRTVSPNILFSRLTGGSHIPPHTGICNARILCHLPLIAPPGCWFRVGNQVREWTAGEMLIFDDTIEHEAK</sequence>
<keyword evidence="3" id="KW-0560">Oxidoreductase</keyword>
<dbReference type="InterPro" id="IPR011990">
    <property type="entry name" value="TPR-like_helical_dom_sf"/>
</dbReference>
<evidence type="ECO:0000256" key="3">
    <source>
        <dbReference type="ARBA" id="ARBA00023002"/>
    </source>
</evidence>
<dbReference type="Gene3D" id="1.25.40.10">
    <property type="entry name" value="Tetratricopeptide repeat domain"/>
    <property type="match status" value="1"/>
</dbReference>
<dbReference type="InterPro" id="IPR007803">
    <property type="entry name" value="Asp/Arg/Pro-Hydrxlase"/>
</dbReference>
<dbReference type="GO" id="GO:0051213">
    <property type="term" value="F:dioxygenase activity"/>
    <property type="evidence" value="ECO:0007669"/>
    <property type="project" value="UniProtKB-KW"/>
</dbReference>
<gene>
    <name evidence="5" type="ORF">MNBD_ALPHA05-1565</name>
</gene>
<protein>
    <recommendedName>
        <fullName evidence="4">Aspartyl/asparaginy/proline hydroxylase domain-containing protein</fullName>
    </recommendedName>
</protein>
<feature type="non-terminal residue" evidence="5">
    <location>
        <position position="342"/>
    </location>
</feature>
<dbReference type="Pfam" id="PF05118">
    <property type="entry name" value="Asp_Arg_Hydrox"/>
    <property type="match status" value="1"/>
</dbReference>
<keyword evidence="2" id="KW-0223">Dioxygenase</keyword>
<dbReference type="InterPro" id="IPR051821">
    <property type="entry name" value="Asp/Asn_beta-hydroxylase"/>
</dbReference>
<proteinExistence type="inferred from homology"/>
<dbReference type="Gene3D" id="2.60.120.330">
    <property type="entry name" value="B-lactam Antibiotic, Isopenicillin N Synthase, Chain"/>
    <property type="match status" value="1"/>
</dbReference>
<evidence type="ECO:0000256" key="1">
    <source>
        <dbReference type="ARBA" id="ARBA00007730"/>
    </source>
</evidence>
<evidence type="ECO:0000256" key="2">
    <source>
        <dbReference type="ARBA" id="ARBA00022964"/>
    </source>
</evidence>